<dbReference type="GO" id="GO:0005829">
    <property type="term" value="C:cytosol"/>
    <property type="evidence" value="ECO:0007669"/>
    <property type="project" value="TreeGrafter"/>
</dbReference>
<dbReference type="PROSITE" id="PS00665">
    <property type="entry name" value="DHDPS_1"/>
    <property type="match status" value="1"/>
</dbReference>
<comment type="catalytic activity">
    <reaction evidence="11 12">
        <text>L-aspartate 4-semialdehyde + pyruvate = (2S,4S)-4-hydroxy-2,3,4,5-tetrahydrodipicolinate + H2O + H(+)</text>
        <dbReference type="Rhea" id="RHEA:34171"/>
        <dbReference type="ChEBI" id="CHEBI:15361"/>
        <dbReference type="ChEBI" id="CHEBI:15377"/>
        <dbReference type="ChEBI" id="CHEBI:15378"/>
        <dbReference type="ChEBI" id="CHEBI:67139"/>
        <dbReference type="ChEBI" id="CHEBI:537519"/>
        <dbReference type="EC" id="4.3.3.7"/>
    </reaction>
</comment>
<dbReference type="NCBIfam" id="TIGR00674">
    <property type="entry name" value="dapA"/>
    <property type="match status" value="1"/>
</dbReference>
<protein>
    <recommendedName>
        <fullName evidence="4 12">4-hydroxy-tetrahydrodipicolinate synthase</fullName>
        <shortName evidence="12">HTPA synthase</shortName>
        <ecNumber evidence="4 12">4.3.3.7</ecNumber>
    </recommendedName>
</protein>
<evidence type="ECO:0000256" key="5">
    <source>
        <dbReference type="ARBA" id="ARBA00022490"/>
    </source>
</evidence>
<dbReference type="InterPro" id="IPR013785">
    <property type="entry name" value="Aldolase_TIM"/>
</dbReference>
<evidence type="ECO:0000256" key="13">
    <source>
        <dbReference type="PIRNR" id="PIRNR001365"/>
    </source>
</evidence>
<keyword evidence="5 12" id="KW-0963">Cytoplasm</keyword>
<keyword evidence="10 12" id="KW-0704">Schiff base</keyword>
<dbReference type="GO" id="GO:0019877">
    <property type="term" value="P:diaminopimelate biosynthetic process"/>
    <property type="evidence" value="ECO:0007669"/>
    <property type="project" value="UniProtKB-UniRule"/>
</dbReference>
<dbReference type="InterPro" id="IPR005263">
    <property type="entry name" value="DapA"/>
</dbReference>
<feature type="site" description="Part of a proton relay during catalysis" evidence="12">
    <location>
        <position position="116"/>
    </location>
</feature>
<comment type="subunit">
    <text evidence="12">Homotetramer; dimer of dimers.</text>
</comment>
<evidence type="ECO:0000256" key="2">
    <source>
        <dbReference type="ARBA" id="ARBA00005120"/>
    </source>
</evidence>
<dbReference type="EMBL" id="AP021858">
    <property type="protein sequence ID" value="BBO24318.1"/>
    <property type="molecule type" value="Genomic_DNA"/>
</dbReference>
<dbReference type="AlphaFoldDB" id="A0A809RCE6"/>
<comment type="pathway">
    <text evidence="2 12">Amino-acid biosynthesis; L-lysine biosynthesis via DAP pathway; (S)-tetrahydrodipicolinate from L-aspartate: step 3/4.</text>
</comment>
<dbReference type="Gene3D" id="3.20.20.70">
    <property type="entry name" value="Aldolase class I"/>
    <property type="match status" value="1"/>
</dbReference>
<dbReference type="GO" id="GO:0008840">
    <property type="term" value="F:4-hydroxy-tetrahydrodipicolinate synthase activity"/>
    <property type="evidence" value="ECO:0007669"/>
    <property type="project" value="UniProtKB-UniRule"/>
</dbReference>
<dbReference type="Proteomes" id="UP000662873">
    <property type="component" value="Chromosome"/>
</dbReference>
<feature type="site" description="Part of a proton relay during catalysis" evidence="12">
    <location>
        <position position="53"/>
    </location>
</feature>
<evidence type="ECO:0000256" key="15">
    <source>
        <dbReference type="PIRSR" id="PIRSR001365-2"/>
    </source>
</evidence>
<dbReference type="UniPathway" id="UPA00034">
    <property type="reaction ID" value="UER00017"/>
</dbReference>
<name>A0A809RCE6_9BACT</name>
<evidence type="ECO:0000256" key="1">
    <source>
        <dbReference type="ARBA" id="ARBA00003294"/>
    </source>
</evidence>
<keyword evidence="7 12" id="KW-0220">Diaminopimelate biosynthesis</keyword>
<comment type="function">
    <text evidence="1 12">Catalyzes the condensation of (S)-aspartate-beta-semialdehyde [(S)-ASA] and pyruvate to 4-hydroxy-tetrahydrodipicolinate (HTPA).</text>
</comment>
<dbReference type="SUPFAM" id="SSF51569">
    <property type="entry name" value="Aldolase"/>
    <property type="match status" value="1"/>
</dbReference>
<keyword evidence="8 12" id="KW-0457">Lysine biosynthesis</keyword>
<gene>
    <name evidence="12" type="primary">dapA</name>
    <name evidence="16" type="ORF">NPRO_19130</name>
</gene>
<evidence type="ECO:0000256" key="11">
    <source>
        <dbReference type="ARBA" id="ARBA00047836"/>
    </source>
</evidence>
<organism evidence="16 17">
    <name type="scientific">Candidatus Nitrosymbiomonas proteolyticus</name>
    <dbReference type="NCBI Taxonomy" id="2608984"/>
    <lineage>
        <taxon>Bacteria</taxon>
        <taxon>Bacillati</taxon>
        <taxon>Armatimonadota</taxon>
        <taxon>Armatimonadota incertae sedis</taxon>
        <taxon>Candidatus Nitrosymbiomonas</taxon>
    </lineage>
</organism>
<dbReference type="PANTHER" id="PTHR12128">
    <property type="entry name" value="DIHYDRODIPICOLINATE SYNTHASE"/>
    <property type="match status" value="1"/>
</dbReference>
<evidence type="ECO:0000313" key="16">
    <source>
        <dbReference type="EMBL" id="BBO24318.1"/>
    </source>
</evidence>
<evidence type="ECO:0000256" key="10">
    <source>
        <dbReference type="ARBA" id="ARBA00023270"/>
    </source>
</evidence>
<comment type="caution">
    <text evidence="12">Was originally thought to be a dihydrodipicolinate synthase (DHDPS), catalyzing the condensation of (S)-aspartate-beta-semialdehyde [(S)-ASA] and pyruvate to dihydrodipicolinate (DHDP). However, it was shown in E.coli that the product of the enzymatic reaction is not dihydrodipicolinate but in fact (4S)-4-hydroxy-2,3,4,5-tetrahydro-(2S)-dipicolinic acid (HTPA), and that the consecutive dehydration reaction leading to DHDP is not spontaneous but catalyzed by DapB.</text>
</comment>
<feature type="active site" description="Proton donor/acceptor" evidence="12 14">
    <location>
        <position position="142"/>
    </location>
</feature>
<dbReference type="Pfam" id="PF00701">
    <property type="entry name" value="DHDPS"/>
    <property type="match status" value="1"/>
</dbReference>
<evidence type="ECO:0000256" key="4">
    <source>
        <dbReference type="ARBA" id="ARBA00012086"/>
    </source>
</evidence>
<dbReference type="EC" id="4.3.3.7" evidence="4 12"/>
<dbReference type="PANTHER" id="PTHR12128:SF66">
    <property type="entry name" value="4-HYDROXY-2-OXOGLUTARATE ALDOLASE, MITOCHONDRIAL"/>
    <property type="match status" value="1"/>
</dbReference>
<proteinExistence type="inferred from homology"/>
<evidence type="ECO:0000256" key="14">
    <source>
        <dbReference type="PIRSR" id="PIRSR001365-1"/>
    </source>
</evidence>
<dbReference type="GO" id="GO:0009089">
    <property type="term" value="P:lysine biosynthetic process via diaminopimelate"/>
    <property type="evidence" value="ECO:0007669"/>
    <property type="project" value="UniProtKB-UniRule"/>
</dbReference>
<comment type="subcellular location">
    <subcellularLocation>
        <location evidence="12">Cytoplasm</location>
    </subcellularLocation>
</comment>
<feature type="binding site" evidence="12 15">
    <location>
        <position position="54"/>
    </location>
    <ligand>
        <name>pyruvate</name>
        <dbReference type="ChEBI" id="CHEBI:15361"/>
    </ligand>
</feature>
<comment type="similarity">
    <text evidence="3 12 13">Belongs to the DapA family.</text>
</comment>
<evidence type="ECO:0000313" key="17">
    <source>
        <dbReference type="Proteomes" id="UP000662873"/>
    </source>
</evidence>
<keyword evidence="9 12" id="KW-0456">Lyase</keyword>
<dbReference type="PRINTS" id="PR00146">
    <property type="entry name" value="DHPICSNTHASE"/>
</dbReference>
<dbReference type="InterPro" id="IPR002220">
    <property type="entry name" value="DapA-like"/>
</dbReference>
<evidence type="ECO:0000256" key="7">
    <source>
        <dbReference type="ARBA" id="ARBA00022915"/>
    </source>
</evidence>
<dbReference type="SMART" id="SM01130">
    <property type="entry name" value="DHDPS"/>
    <property type="match status" value="1"/>
</dbReference>
<evidence type="ECO:0000256" key="6">
    <source>
        <dbReference type="ARBA" id="ARBA00022605"/>
    </source>
</evidence>
<feature type="active site" description="Schiff-base intermediate with substrate" evidence="12 14">
    <location>
        <position position="170"/>
    </location>
</feature>
<dbReference type="InterPro" id="IPR020624">
    <property type="entry name" value="Schiff_base-form_aldolases_CS"/>
</dbReference>
<dbReference type="HAMAP" id="MF_00418">
    <property type="entry name" value="DapA"/>
    <property type="match status" value="1"/>
</dbReference>
<reference evidence="16" key="1">
    <citation type="journal article" name="DNA Res.">
        <title>The physiological potential of anammox bacteria as revealed by their core genome structure.</title>
        <authorList>
            <person name="Okubo T."/>
            <person name="Toyoda A."/>
            <person name="Fukuhara K."/>
            <person name="Uchiyama I."/>
            <person name="Harigaya Y."/>
            <person name="Kuroiwa M."/>
            <person name="Suzuki T."/>
            <person name="Murakami Y."/>
            <person name="Suwa Y."/>
            <person name="Takami H."/>
        </authorList>
    </citation>
    <scope>NUCLEOTIDE SEQUENCE</scope>
    <source>
        <strain evidence="16">317325-2</strain>
    </source>
</reference>
<evidence type="ECO:0000256" key="8">
    <source>
        <dbReference type="ARBA" id="ARBA00023154"/>
    </source>
</evidence>
<evidence type="ECO:0000256" key="3">
    <source>
        <dbReference type="ARBA" id="ARBA00007592"/>
    </source>
</evidence>
<accession>A0A809RCE6</accession>
<feature type="binding site" evidence="12 15">
    <location>
        <position position="212"/>
    </location>
    <ligand>
        <name>pyruvate</name>
        <dbReference type="ChEBI" id="CHEBI:15361"/>
    </ligand>
</feature>
<evidence type="ECO:0000256" key="12">
    <source>
        <dbReference type="HAMAP-Rule" id="MF_00418"/>
    </source>
</evidence>
<keyword evidence="6 12" id="KW-0028">Amino-acid biosynthesis</keyword>
<dbReference type="CDD" id="cd00950">
    <property type="entry name" value="DHDPS"/>
    <property type="match status" value="1"/>
</dbReference>
<dbReference type="KEGG" id="npy:NPRO_19130"/>
<evidence type="ECO:0000256" key="9">
    <source>
        <dbReference type="ARBA" id="ARBA00023239"/>
    </source>
</evidence>
<sequence length="303" mass="32622">MGTFESSRDWGRLLTALVTPFDDDGKVDYAEARRIAAYVVDEQKNSGLVVSGTTGESPTLSTDEKRGLLSEILEEVGSRAAVLFGAGTYNTEESIRLARMGEDLGAHGLMLVNPYYNKPGQRGLEAHFRAIAESTSLPILLYNIQPRSAINLETETLLRLAETPNIVAVKEASGNLGQISEVCARVPSGFRVYSGDDGLTLPILSVGGYGVVSVAGHIVGDRIARMIESFLRGRVAESAQLHQELLPLINALFAAPNPTPVKHALALLGFRTRRVRLPLVPLSESEAEGVERAFQALRSASPV</sequence>
<dbReference type="PIRSF" id="PIRSF001365">
    <property type="entry name" value="DHDPS"/>
    <property type="match status" value="1"/>
</dbReference>